<dbReference type="GO" id="GO:0009279">
    <property type="term" value="C:cell outer membrane"/>
    <property type="evidence" value="ECO:0007669"/>
    <property type="project" value="UniProtKB-SubCell"/>
</dbReference>
<feature type="region of interest" description="Disordered" evidence="7">
    <location>
        <begin position="358"/>
        <end position="378"/>
    </location>
</feature>
<dbReference type="RefSeq" id="WP_353069189.1">
    <property type="nucleotide sequence ID" value="NZ_CP132932.1"/>
</dbReference>
<evidence type="ECO:0000256" key="7">
    <source>
        <dbReference type="SAM" id="MobiDB-lite"/>
    </source>
</evidence>
<dbReference type="KEGG" id="temp:RBB75_00395"/>
<evidence type="ECO:0000256" key="3">
    <source>
        <dbReference type="ARBA" id="ARBA00022452"/>
    </source>
</evidence>
<evidence type="ECO:0000256" key="5">
    <source>
        <dbReference type="ARBA" id="ARBA00023136"/>
    </source>
</evidence>
<dbReference type="GO" id="GO:0030246">
    <property type="term" value="F:carbohydrate binding"/>
    <property type="evidence" value="ECO:0007669"/>
    <property type="project" value="InterPro"/>
</dbReference>
<reference evidence="10" key="2">
    <citation type="journal article" date="2024" name="Environ. Microbiol.">
        <title>Genome analysis and description of Tunturibacter gen. nov. expands the diversity of Terriglobia in tundra soils.</title>
        <authorList>
            <person name="Messyasz A."/>
            <person name="Mannisto M.K."/>
            <person name="Kerkhof L.J."/>
            <person name="Haggblom M.M."/>
        </authorList>
    </citation>
    <scope>NUCLEOTIDE SEQUENCE</scope>
    <source>
        <strain evidence="10">M8UP23</strain>
    </source>
</reference>
<dbReference type="SUPFAM" id="SSF49452">
    <property type="entry name" value="Starch-binding domain-like"/>
    <property type="match status" value="1"/>
</dbReference>
<dbReference type="InterPro" id="IPR039426">
    <property type="entry name" value="TonB-dep_rcpt-like"/>
</dbReference>
<dbReference type="PROSITE" id="PS00018">
    <property type="entry name" value="EF_HAND_1"/>
    <property type="match status" value="1"/>
</dbReference>
<dbReference type="Gene3D" id="2.60.40.1120">
    <property type="entry name" value="Carboxypeptidase-like, regulatory domain"/>
    <property type="match status" value="1"/>
</dbReference>
<dbReference type="Gene3D" id="2.40.170.20">
    <property type="entry name" value="TonB-dependent receptor, beta-barrel domain"/>
    <property type="match status" value="1"/>
</dbReference>
<keyword evidence="8" id="KW-0732">Signal</keyword>
<feature type="chain" id="PRO_5043358400" evidence="8">
    <location>
        <begin position="23"/>
        <end position="1064"/>
    </location>
</feature>
<evidence type="ECO:0000256" key="8">
    <source>
        <dbReference type="SAM" id="SignalP"/>
    </source>
</evidence>
<accession>A0AAU7ZE18</accession>
<keyword evidence="3" id="KW-1134">Transmembrane beta strand</keyword>
<evidence type="ECO:0000259" key="9">
    <source>
        <dbReference type="Pfam" id="PF25183"/>
    </source>
</evidence>
<feature type="compositionally biased region" description="Polar residues" evidence="7">
    <location>
        <begin position="47"/>
        <end position="58"/>
    </location>
</feature>
<dbReference type="Pfam" id="PF25183">
    <property type="entry name" value="OMP_b-brl_4"/>
    <property type="match status" value="1"/>
</dbReference>
<dbReference type="AlphaFoldDB" id="A0AAU7ZE18"/>
<evidence type="ECO:0000313" key="10">
    <source>
        <dbReference type="EMBL" id="XCB26801.1"/>
    </source>
</evidence>
<organism evidence="10">
    <name type="scientific">Tunturiibacter empetritectus</name>
    <dbReference type="NCBI Taxonomy" id="3069691"/>
    <lineage>
        <taxon>Bacteria</taxon>
        <taxon>Pseudomonadati</taxon>
        <taxon>Acidobacteriota</taxon>
        <taxon>Terriglobia</taxon>
        <taxon>Terriglobales</taxon>
        <taxon>Acidobacteriaceae</taxon>
        <taxon>Tunturiibacter</taxon>
    </lineage>
</organism>
<dbReference type="Pfam" id="PF13620">
    <property type="entry name" value="CarboxypepD_reg"/>
    <property type="match status" value="1"/>
</dbReference>
<name>A0AAU7ZE18_9BACT</name>
<dbReference type="InterPro" id="IPR018247">
    <property type="entry name" value="EF_Hand_1_Ca_BS"/>
</dbReference>
<dbReference type="InterPro" id="IPR057601">
    <property type="entry name" value="Oar-like_b-barrel"/>
</dbReference>
<keyword evidence="2" id="KW-0813">Transport</keyword>
<dbReference type="EMBL" id="CP132932">
    <property type="protein sequence ID" value="XCB26801.1"/>
    <property type="molecule type" value="Genomic_DNA"/>
</dbReference>
<dbReference type="PANTHER" id="PTHR30069:SF46">
    <property type="entry name" value="OAR PROTEIN"/>
    <property type="match status" value="1"/>
</dbReference>
<keyword evidence="4" id="KW-0812">Transmembrane</keyword>
<proteinExistence type="predicted"/>
<sequence length="1064" mass="115373">MRLYSPVGTIACILAFGSSLHAQLPSGSIGGITRDSSGRLIQGAHITATNERQGTTREGATGADGSFTLSNLEPGSYTVVLASTGFADVRYSNVQIEAGKSITLDTTLSVAAQTSTIDVNSNSRRDVDLTQSMIQGQITSQTIASIPLNGRNFLELAYLVPGNRPAPTFDPTKTNTLEVSSAGGFGRGGNITVDGGDNNDEVVGGTLSNFPEDSIQEFQIATARFTAEVGRSGNSIINIVTKTGTNKYHGSLFFYERNRNLQALPATFDRSLPTPPFDREQYGATLGGPIRKEKAWLFTGFEYRDQNAALQTGTRNFTTSQIQNTSAPSPLREALWSTRYDQQLSAKNTLMARYSFNRSTDTGEATPSQTTPSFTSAERQNSLNRFNSLVAGLTTVLSPTRINNFSFHYDNFYNDIPPYSPSAPTTNPQLNLTNELIFPDIADGANFNLPQATFLNRYQFGDAYSWSFGKHALRLGGEFQHYTAHGEINVFGTGTVILTTNFAFADLNGDGKINDLDIPEAVGIKSSAPVTPVPIPKVFNGYLAFYAQDDWRVLPRLTLNLGLRWEYDSNLTGTSSAHDPCPNLTTVPTNPCTWMANVIDLKKSPDMKDFSPRIGFAYDPFGLGKTVVRGGYGIYYDRIILESGAEELVQNDRALTVTQYAGSYCVSPFVPGPPSLNACFAPQASFGTGSPSLAAPFSGPHQTGGVGMIGMGPDSHHPLVQQFSLGFQQQFGDSWAMSADGLHVFANRQLNGHLLRSTSSNSPYVSCPGNNVPCSLTDPLSGISDNITLIESRAKSWYEGLILSLQHRQSHLSRIGYQYNISYTLSKTLDYSDDDQLTNSNANEQVNLVEGINQPQLEKGYAVTDELNRITLYGEVQFPWQISFAPIYTFGSGVPADTFLPGTAINGANGSRLPLISRNSLGREIKNSNQLNAMIDKWNALPACPATFPCLAGGLLQHVPGNINFFSPFSSLDFRLQKQFKFKEGISLNLIGEAFNIFNETNIRGTSNKNYAGRSISIGPFQSAQNGQPAQTVQSNFYSAVTTAGGFFGSGGPRAFQLAARLEF</sequence>
<protein>
    <submittedName>
        <fullName evidence="10">TonB-dependent receptor</fullName>
    </submittedName>
</protein>
<gene>
    <name evidence="10" type="ORF">RBB75_00395</name>
</gene>
<dbReference type="GO" id="GO:0044718">
    <property type="term" value="P:siderophore transmembrane transport"/>
    <property type="evidence" value="ECO:0007669"/>
    <property type="project" value="TreeGrafter"/>
</dbReference>
<dbReference type="InterPro" id="IPR013784">
    <property type="entry name" value="Carb-bd-like_fold"/>
</dbReference>
<feature type="signal peptide" evidence="8">
    <location>
        <begin position="1"/>
        <end position="22"/>
    </location>
</feature>
<keyword evidence="6" id="KW-0998">Cell outer membrane</keyword>
<feature type="domain" description="TonB-dependent transporter Oar-like beta-barrel" evidence="9">
    <location>
        <begin position="311"/>
        <end position="1027"/>
    </location>
</feature>
<dbReference type="InterPro" id="IPR036942">
    <property type="entry name" value="Beta-barrel_TonB_sf"/>
</dbReference>
<evidence type="ECO:0000256" key="6">
    <source>
        <dbReference type="ARBA" id="ARBA00023237"/>
    </source>
</evidence>
<comment type="subcellular location">
    <subcellularLocation>
        <location evidence="1">Cell outer membrane</location>
        <topology evidence="1">Multi-pass membrane protein</topology>
    </subcellularLocation>
</comment>
<keyword evidence="10" id="KW-0675">Receptor</keyword>
<dbReference type="PANTHER" id="PTHR30069">
    <property type="entry name" value="TONB-DEPENDENT OUTER MEMBRANE RECEPTOR"/>
    <property type="match status" value="1"/>
</dbReference>
<evidence type="ECO:0000256" key="1">
    <source>
        <dbReference type="ARBA" id="ARBA00004571"/>
    </source>
</evidence>
<keyword evidence="5" id="KW-0472">Membrane</keyword>
<dbReference type="GO" id="GO:0015344">
    <property type="term" value="F:siderophore uptake transmembrane transporter activity"/>
    <property type="evidence" value="ECO:0007669"/>
    <property type="project" value="TreeGrafter"/>
</dbReference>
<evidence type="ECO:0000256" key="4">
    <source>
        <dbReference type="ARBA" id="ARBA00022692"/>
    </source>
</evidence>
<dbReference type="SUPFAM" id="SSF56935">
    <property type="entry name" value="Porins"/>
    <property type="match status" value="1"/>
</dbReference>
<reference evidence="10" key="1">
    <citation type="submission" date="2023-08" db="EMBL/GenBank/DDBJ databases">
        <authorList>
            <person name="Messyasz A."/>
            <person name="Mannisto M.K."/>
            <person name="Kerkhof L.J."/>
            <person name="Haggblom M."/>
        </authorList>
    </citation>
    <scope>NUCLEOTIDE SEQUENCE</scope>
    <source>
        <strain evidence="10">M8UP23</strain>
    </source>
</reference>
<evidence type="ECO:0000256" key="2">
    <source>
        <dbReference type="ARBA" id="ARBA00022448"/>
    </source>
</evidence>
<feature type="region of interest" description="Disordered" evidence="7">
    <location>
        <begin position="47"/>
        <end position="67"/>
    </location>
</feature>